<evidence type="ECO:0000259" key="3">
    <source>
        <dbReference type="Pfam" id="PF22942"/>
    </source>
</evidence>
<evidence type="ECO:0000313" key="4">
    <source>
        <dbReference type="EMBL" id="KAJ5461763.1"/>
    </source>
</evidence>
<accession>A0AAD6CG93</accession>
<dbReference type="RefSeq" id="XP_056770805.1">
    <property type="nucleotide sequence ID" value="XM_056906698.1"/>
</dbReference>
<feature type="compositionally biased region" description="Basic and acidic residues" evidence="1">
    <location>
        <begin position="167"/>
        <end position="176"/>
    </location>
</feature>
<evidence type="ECO:0000313" key="5">
    <source>
        <dbReference type="Proteomes" id="UP001213681"/>
    </source>
</evidence>
<dbReference type="Pfam" id="PF22942">
    <property type="entry name" value="DUF7025"/>
    <property type="match status" value="1"/>
</dbReference>
<dbReference type="PANTHER" id="PTHR46411:SF3">
    <property type="entry name" value="AAA+ ATPASE DOMAIN-CONTAINING PROTEIN"/>
    <property type="match status" value="1"/>
</dbReference>
<evidence type="ECO:0000259" key="2">
    <source>
        <dbReference type="Pfam" id="PF22893"/>
    </source>
</evidence>
<dbReference type="EMBL" id="JAPVEA010000002">
    <property type="protein sequence ID" value="KAJ5461763.1"/>
    <property type="molecule type" value="Genomic_DNA"/>
</dbReference>
<organism evidence="4 5">
    <name type="scientific">Penicillium daleae</name>
    <dbReference type="NCBI Taxonomy" id="63821"/>
    <lineage>
        <taxon>Eukaryota</taxon>
        <taxon>Fungi</taxon>
        <taxon>Dikarya</taxon>
        <taxon>Ascomycota</taxon>
        <taxon>Pezizomycotina</taxon>
        <taxon>Eurotiomycetes</taxon>
        <taxon>Eurotiomycetidae</taxon>
        <taxon>Eurotiales</taxon>
        <taxon>Aspergillaceae</taxon>
        <taxon>Penicillium</taxon>
    </lineage>
</organism>
<dbReference type="Proteomes" id="UP001213681">
    <property type="component" value="Unassembled WGS sequence"/>
</dbReference>
<sequence>MANSNETSTDGQESSIVEVLDDNKSSKAEAQPLEAEIDRNETQASESNTEAISQYTKDQPHIVFVDPVGTRWMFPYEDVKTWNGVRKLVKSVFAELYVPKWIVTSLDEETKGPHENFTITQIQPECSSVLSSHWESLVSPGWEFKIEFSRGIRILESIREEKRYIENERKSSKSENSDDEASEKGDEEPVPVEKMSKIVYVANYLAPDSDGDYRSRTVERKEEKIQIIRSPEMQSRNSVLEEHREVYFSDRHATNLKQEMVDTIGNPVLYIHSPILLDALRAIIDFQSIPDEFRPKEWRAKSFSSDLNRARFVYPFVDLYHYREKLLGYRDVVKECHDEGYSTTCVEHIDILNEYLEGLTEIGLEDAERLASGPIPKTTFTHLWLLLKPGTDVYVREEGKLNAYVIESFVGGFNWSSRSARSGPHHVNVWNLNFDGQHLTRSVKSVAIPVFDHERNIDSLPVYPVRFHVDEDPENTLHQQLVNRGKRFVEMMRQPSFQEYSGPSKLQGIRTVSSTPYMTWPSRPLVHPVS</sequence>
<dbReference type="InterPro" id="IPR054289">
    <property type="entry name" value="DUF7025"/>
</dbReference>
<keyword evidence="5" id="KW-1185">Reference proteome</keyword>
<feature type="region of interest" description="Disordered" evidence="1">
    <location>
        <begin position="167"/>
        <end position="189"/>
    </location>
</feature>
<reference evidence="4" key="1">
    <citation type="submission" date="2022-12" db="EMBL/GenBank/DDBJ databases">
        <authorList>
            <person name="Petersen C."/>
        </authorList>
    </citation>
    <scope>NUCLEOTIDE SEQUENCE</scope>
    <source>
        <strain evidence="4">IBT 16125</strain>
    </source>
</reference>
<feature type="domain" description="Ubiquitin-like" evidence="2">
    <location>
        <begin position="58"/>
        <end position="147"/>
    </location>
</feature>
<feature type="compositionally biased region" description="Polar residues" evidence="1">
    <location>
        <begin position="42"/>
        <end position="52"/>
    </location>
</feature>
<dbReference type="Pfam" id="PF22893">
    <property type="entry name" value="ULD_2"/>
    <property type="match status" value="1"/>
</dbReference>
<dbReference type="AlphaFoldDB" id="A0AAD6CG93"/>
<protein>
    <submittedName>
        <fullName evidence="4">ATPaseAAA-typecore</fullName>
    </submittedName>
</protein>
<evidence type="ECO:0000256" key="1">
    <source>
        <dbReference type="SAM" id="MobiDB-lite"/>
    </source>
</evidence>
<reference evidence="4" key="2">
    <citation type="journal article" date="2023" name="IMA Fungus">
        <title>Comparative genomic study of the Penicillium genus elucidates a diverse pangenome and 15 lateral gene transfer events.</title>
        <authorList>
            <person name="Petersen C."/>
            <person name="Sorensen T."/>
            <person name="Nielsen M.R."/>
            <person name="Sondergaard T.E."/>
            <person name="Sorensen J.L."/>
            <person name="Fitzpatrick D.A."/>
            <person name="Frisvad J.C."/>
            <person name="Nielsen K.L."/>
        </authorList>
    </citation>
    <scope>NUCLEOTIDE SEQUENCE</scope>
    <source>
        <strain evidence="4">IBT 16125</strain>
    </source>
</reference>
<proteinExistence type="predicted"/>
<feature type="domain" description="DUF7025" evidence="3">
    <location>
        <begin position="375"/>
        <end position="468"/>
    </location>
</feature>
<dbReference type="GeneID" id="81596941"/>
<feature type="compositionally biased region" description="Acidic residues" evidence="1">
    <location>
        <begin position="177"/>
        <end position="189"/>
    </location>
</feature>
<comment type="caution">
    <text evidence="4">The sequence shown here is derived from an EMBL/GenBank/DDBJ whole genome shotgun (WGS) entry which is preliminary data.</text>
</comment>
<dbReference type="InterPro" id="IPR054464">
    <property type="entry name" value="ULD_fung"/>
</dbReference>
<name>A0AAD6CG93_9EURO</name>
<gene>
    <name evidence="4" type="ORF">N7458_003315</name>
</gene>
<feature type="region of interest" description="Disordered" evidence="1">
    <location>
        <begin position="1"/>
        <end position="52"/>
    </location>
</feature>
<dbReference type="PANTHER" id="PTHR46411">
    <property type="entry name" value="FAMILY ATPASE, PUTATIVE-RELATED"/>
    <property type="match status" value="1"/>
</dbReference>
<feature type="compositionally biased region" description="Polar residues" evidence="1">
    <location>
        <begin position="1"/>
        <end position="15"/>
    </location>
</feature>